<comment type="caution">
    <text evidence="2">The sequence shown here is derived from an EMBL/GenBank/DDBJ whole genome shotgun (WGS) entry which is preliminary data.</text>
</comment>
<dbReference type="EMBL" id="WTVQ01000005">
    <property type="protein sequence ID" value="NMG73999.1"/>
    <property type="molecule type" value="Genomic_DNA"/>
</dbReference>
<dbReference type="RefSeq" id="WP_169259155.1">
    <property type="nucleotide sequence ID" value="NZ_WTVQ01000005.1"/>
</dbReference>
<feature type="compositionally biased region" description="Polar residues" evidence="1">
    <location>
        <begin position="1"/>
        <end position="10"/>
    </location>
</feature>
<proteinExistence type="predicted"/>
<evidence type="ECO:0000313" key="2">
    <source>
        <dbReference type="EMBL" id="NMG73999.1"/>
    </source>
</evidence>
<reference evidence="2 3" key="1">
    <citation type="submission" date="2019-12" db="EMBL/GenBank/DDBJ databases">
        <title>Comparative genomics gives insights into the taxonomy of the Azoarcus-Aromatoleum group and reveals separate origins of nif in the plant-associated Azoarcus and non-plant-associated Aromatoleum sub-groups.</title>
        <authorList>
            <person name="Lafos M."/>
            <person name="Maluk M."/>
            <person name="Batista M."/>
            <person name="Junghare M."/>
            <person name="Carmona M."/>
            <person name="Faoro H."/>
            <person name="Cruz L.M."/>
            <person name="Battistoni F."/>
            <person name="De Souza E."/>
            <person name="Pedrosa F."/>
            <person name="Chen W.-M."/>
            <person name="Poole P.S."/>
            <person name="Dixon R.A."/>
            <person name="James E.K."/>
        </authorList>
    </citation>
    <scope>NUCLEOTIDE SEQUENCE [LARGE SCALE GENOMIC DNA]</scope>
    <source>
        <strain evidence="2 3">22Lin</strain>
    </source>
</reference>
<sequence>MQAVRSQVISMMTEGDSGSPPTYHHRDGDCERMSLGYYFVMPKRRTKQGRKTIDAGTLCVFGPFDNPDVARFMGTSACALGLLDQDAAIQPVAFRESSQARNMERKARRLPAPTHSVGSSASASHSHLPVTC</sequence>
<gene>
    <name evidence="2" type="ORF">GPA25_04435</name>
</gene>
<feature type="region of interest" description="Disordered" evidence="1">
    <location>
        <begin position="96"/>
        <end position="132"/>
    </location>
</feature>
<protein>
    <submittedName>
        <fullName evidence="2">Uncharacterized protein</fullName>
    </submittedName>
</protein>
<evidence type="ECO:0000256" key="1">
    <source>
        <dbReference type="SAM" id="MobiDB-lite"/>
    </source>
</evidence>
<feature type="compositionally biased region" description="Low complexity" evidence="1">
    <location>
        <begin position="119"/>
        <end position="132"/>
    </location>
</feature>
<feature type="region of interest" description="Disordered" evidence="1">
    <location>
        <begin position="1"/>
        <end position="25"/>
    </location>
</feature>
<evidence type="ECO:0000313" key="3">
    <source>
        <dbReference type="Proteomes" id="UP000648984"/>
    </source>
</evidence>
<dbReference type="Proteomes" id="UP000648984">
    <property type="component" value="Unassembled WGS sequence"/>
</dbReference>
<organism evidence="2 3">
    <name type="scientific">Aromatoleum diolicum</name>
    <dbReference type="NCBI Taxonomy" id="75796"/>
    <lineage>
        <taxon>Bacteria</taxon>
        <taxon>Pseudomonadati</taxon>
        <taxon>Pseudomonadota</taxon>
        <taxon>Betaproteobacteria</taxon>
        <taxon>Rhodocyclales</taxon>
        <taxon>Rhodocyclaceae</taxon>
        <taxon>Aromatoleum</taxon>
    </lineage>
</organism>
<accession>A0ABX1Q6J4</accession>
<keyword evidence="3" id="KW-1185">Reference proteome</keyword>
<name>A0ABX1Q6J4_9RHOO</name>